<proteinExistence type="predicted"/>
<dbReference type="EMBL" id="CM004394">
    <property type="protein sequence ID" value="OAY42644.1"/>
    <property type="molecule type" value="Genomic_DNA"/>
</dbReference>
<gene>
    <name evidence="1" type="ORF">MANES_08G004200</name>
</gene>
<dbReference type="AlphaFoldDB" id="A0A2C9VDH4"/>
<reference evidence="1" key="1">
    <citation type="submission" date="2016-02" db="EMBL/GenBank/DDBJ databases">
        <title>WGS assembly of Manihot esculenta.</title>
        <authorList>
            <person name="Bredeson J.V."/>
            <person name="Prochnik S.E."/>
            <person name="Lyons J.B."/>
            <person name="Schmutz J."/>
            <person name="Grimwood J."/>
            <person name="Vrebalov J."/>
            <person name="Bart R.S."/>
            <person name="Amuge T."/>
            <person name="Ferguson M.E."/>
            <person name="Green R."/>
            <person name="Putnam N."/>
            <person name="Stites J."/>
            <person name="Rounsley S."/>
            <person name="Rokhsar D.S."/>
        </authorList>
    </citation>
    <scope>NUCLEOTIDE SEQUENCE [LARGE SCALE GENOMIC DNA]</scope>
    <source>
        <tissue evidence="1">Leaf</tissue>
    </source>
</reference>
<organism evidence="1">
    <name type="scientific">Manihot esculenta</name>
    <name type="common">Cassava</name>
    <name type="synonym">Jatropha manihot</name>
    <dbReference type="NCBI Taxonomy" id="3983"/>
    <lineage>
        <taxon>Eukaryota</taxon>
        <taxon>Viridiplantae</taxon>
        <taxon>Streptophyta</taxon>
        <taxon>Embryophyta</taxon>
        <taxon>Tracheophyta</taxon>
        <taxon>Spermatophyta</taxon>
        <taxon>Magnoliopsida</taxon>
        <taxon>eudicotyledons</taxon>
        <taxon>Gunneridae</taxon>
        <taxon>Pentapetalae</taxon>
        <taxon>rosids</taxon>
        <taxon>fabids</taxon>
        <taxon>Malpighiales</taxon>
        <taxon>Euphorbiaceae</taxon>
        <taxon>Crotonoideae</taxon>
        <taxon>Manihoteae</taxon>
        <taxon>Manihot</taxon>
    </lineage>
</organism>
<protein>
    <submittedName>
        <fullName evidence="1">Uncharacterized protein</fullName>
    </submittedName>
</protein>
<accession>A0A2C9VDH4</accession>
<evidence type="ECO:0000313" key="1">
    <source>
        <dbReference type="EMBL" id="OAY42644.1"/>
    </source>
</evidence>
<sequence>MLLLMQVSIFESYTCHEIHEVTNDCQSCQGGKEQFGTNYLWIRVLISWIKQPLQVFTLHMAQHEDRA</sequence>
<name>A0A2C9VDH4_MANES</name>